<dbReference type="OrthoDB" id="10446164at2759"/>
<dbReference type="AlphaFoldDB" id="K1Y4G8"/>
<proteinExistence type="predicted"/>
<protein>
    <submittedName>
        <fullName evidence="2">Uncharacterized protein</fullName>
    </submittedName>
</protein>
<organism evidence="2 3">
    <name type="scientific">Marssonina brunnea f. sp. multigermtubi (strain MB_m1)</name>
    <name type="common">Marssonina leaf spot fungus</name>
    <dbReference type="NCBI Taxonomy" id="1072389"/>
    <lineage>
        <taxon>Eukaryota</taxon>
        <taxon>Fungi</taxon>
        <taxon>Dikarya</taxon>
        <taxon>Ascomycota</taxon>
        <taxon>Pezizomycotina</taxon>
        <taxon>Leotiomycetes</taxon>
        <taxon>Helotiales</taxon>
        <taxon>Drepanopezizaceae</taxon>
        <taxon>Drepanopeziza</taxon>
    </lineage>
</organism>
<dbReference type="Proteomes" id="UP000006753">
    <property type="component" value="Unassembled WGS sequence"/>
</dbReference>
<accession>K1Y4G8</accession>
<evidence type="ECO:0000313" key="3">
    <source>
        <dbReference type="Proteomes" id="UP000006753"/>
    </source>
</evidence>
<evidence type="ECO:0000256" key="1">
    <source>
        <dbReference type="SAM" id="MobiDB-lite"/>
    </source>
</evidence>
<reference evidence="2 3" key="1">
    <citation type="journal article" date="2012" name="BMC Genomics">
        <title>Sequencing the genome of Marssonina brunnea reveals fungus-poplar co-evolution.</title>
        <authorList>
            <person name="Zhu S."/>
            <person name="Cao Y.-Z."/>
            <person name="Jiang C."/>
            <person name="Tan B.-Y."/>
            <person name="Wang Z."/>
            <person name="Feng S."/>
            <person name="Zhang L."/>
            <person name="Su X.-H."/>
            <person name="Brejova B."/>
            <person name="Vinar T."/>
            <person name="Xu M."/>
            <person name="Wang M.-X."/>
            <person name="Zhang S.-G."/>
            <person name="Huang M.-R."/>
            <person name="Wu R."/>
            <person name="Zhou Y."/>
        </authorList>
    </citation>
    <scope>NUCLEOTIDE SEQUENCE [LARGE SCALE GENOMIC DNA]</scope>
    <source>
        <strain evidence="2 3">MB_m1</strain>
    </source>
</reference>
<feature type="region of interest" description="Disordered" evidence="1">
    <location>
        <begin position="98"/>
        <end position="152"/>
    </location>
</feature>
<dbReference type="HOGENOM" id="CLU_1722748_0_0_1"/>
<sequence>MLASPEIVSPPVRRVRIDALLRLAVAFETVDTVHNLIEASQDGTSKLDELLVGSVPDFTKGGGKFGAIGCERSEKFGAIGGQREPENPCTKFEADEKALVSPKNSPMAPETTTNVLTIDIPRTPSTHRSALEGGEPGPGHNIPEPGLKKGYA</sequence>
<dbReference type="EMBL" id="JH921430">
    <property type="protein sequence ID" value="EKD20064.1"/>
    <property type="molecule type" value="Genomic_DNA"/>
</dbReference>
<dbReference type="InParanoid" id="K1Y4G8"/>
<gene>
    <name evidence="2" type="ORF">MBM_02016</name>
</gene>
<keyword evidence="3" id="KW-1185">Reference proteome</keyword>
<dbReference type="KEGG" id="mbe:MBM_02016"/>
<evidence type="ECO:0000313" key="2">
    <source>
        <dbReference type="EMBL" id="EKD20064.1"/>
    </source>
</evidence>
<name>K1Y4G8_MARBU</name>